<feature type="transmembrane region" description="Helical" evidence="8">
    <location>
        <begin position="63"/>
        <end position="82"/>
    </location>
</feature>
<feature type="transmembrane region" description="Helical" evidence="8">
    <location>
        <begin position="94"/>
        <end position="112"/>
    </location>
</feature>
<dbReference type="Pfam" id="PF01545">
    <property type="entry name" value="Cation_efflux"/>
    <property type="match status" value="1"/>
</dbReference>
<dbReference type="GO" id="GO:0016020">
    <property type="term" value="C:membrane"/>
    <property type="evidence" value="ECO:0007669"/>
    <property type="project" value="UniProtKB-SubCell"/>
</dbReference>
<reference evidence="10" key="1">
    <citation type="submission" date="2023-07" db="EMBL/GenBank/DDBJ databases">
        <authorList>
            <consortium name="CYATHOMIX"/>
        </authorList>
    </citation>
    <scope>NUCLEOTIDE SEQUENCE</scope>
    <source>
        <strain evidence="10">N/A</strain>
    </source>
</reference>
<organism evidence="10 11">
    <name type="scientific">Cylicocyclus nassatus</name>
    <name type="common">Nematode worm</name>
    <dbReference type="NCBI Taxonomy" id="53992"/>
    <lineage>
        <taxon>Eukaryota</taxon>
        <taxon>Metazoa</taxon>
        <taxon>Ecdysozoa</taxon>
        <taxon>Nematoda</taxon>
        <taxon>Chromadorea</taxon>
        <taxon>Rhabditida</taxon>
        <taxon>Rhabditina</taxon>
        <taxon>Rhabditomorpha</taxon>
        <taxon>Strongyloidea</taxon>
        <taxon>Strongylidae</taxon>
        <taxon>Cylicocyclus</taxon>
    </lineage>
</organism>
<feature type="compositionally biased region" description="Basic and acidic residues" evidence="7">
    <location>
        <begin position="201"/>
        <end position="220"/>
    </location>
</feature>
<dbReference type="NCBIfam" id="TIGR01297">
    <property type="entry name" value="CDF"/>
    <property type="match status" value="1"/>
</dbReference>
<evidence type="ECO:0000256" key="7">
    <source>
        <dbReference type="SAM" id="MobiDB-lite"/>
    </source>
</evidence>
<feature type="domain" description="Cation efflux protein transmembrane" evidence="9">
    <location>
        <begin position="63"/>
        <end position="373"/>
    </location>
</feature>
<evidence type="ECO:0000256" key="5">
    <source>
        <dbReference type="ARBA" id="ARBA00022989"/>
    </source>
</evidence>
<keyword evidence="6 8" id="KW-0472">Membrane</keyword>
<dbReference type="PANTHER" id="PTHR45820:SF4">
    <property type="entry name" value="ZINC TRANSPORTER 63C, ISOFORM F"/>
    <property type="match status" value="1"/>
</dbReference>
<evidence type="ECO:0000256" key="8">
    <source>
        <dbReference type="SAM" id="Phobius"/>
    </source>
</evidence>
<comment type="similarity">
    <text evidence="2">Belongs to the cation diffusion facilitator (CDF) transporter (TC 2.A.4) family. SLC30A subfamily.</text>
</comment>
<feature type="region of interest" description="Disordered" evidence="7">
    <location>
        <begin position="192"/>
        <end position="252"/>
    </location>
</feature>
<comment type="caution">
    <text evidence="10">The sequence shown here is derived from an EMBL/GenBank/DDBJ whole genome shotgun (WGS) entry which is preliminary data.</text>
</comment>
<feature type="transmembrane region" description="Helical" evidence="8">
    <location>
        <begin position="310"/>
        <end position="335"/>
    </location>
</feature>
<dbReference type="GO" id="GO:0006882">
    <property type="term" value="P:intracellular zinc ion homeostasis"/>
    <property type="evidence" value="ECO:0007669"/>
    <property type="project" value="TreeGrafter"/>
</dbReference>
<feature type="transmembrane region" description="Helical" evidence="8">
    <location>
        <begin position="160"/>
        <end position="184"/>
    </location>
</feature>
<dbReference type="GO" id="GO:0005385">
    <property type="term" value="F:zinc ion transmembrane transporter activity"/>
    <property type="evidence" value="ECO:0007669"/>
    <property type="project" value="TreeGrafter"/>
</dbReference>
<dbReference type="Proteomes" id="UP001176961">
    <property type="component" value="Unassembled WGS sequence"/>
</dbReference>
<feature type="transmembrane region" description="Helical" evidence="8">
    <location>
        <begin position="124"/>
        <end position="148"/>
    </location>
</feature>
<accession>A0AA36MCE2</accession>
<name>A0AA36MCE2_CYLNA</name>
<dbReference type="AlphaFoldDB" id="A0AA36MCE2"/>
<feature type="transmembrane region" description="Helical" evidence="8">
    <location>
        <begin position="347"/>
        <end position="365"/>
    </location>
</feature>
<dbReference type="Gene3D" id="1.20.1510.10">
    <property type="entry name" value="Cation efflux protein transmembrane domain"/>
    <property type="match status" value="1"/>
</dbReference>
<sequence length="753" mass="83619">MSAAETSPDSKNEKETTPEPGCKLHCDEAVEQRLMSQIDTNSECASEVELKKDNTSNQNSKKVLVMITITFLFFFVELTVGFLNRSIALLADSYHMLSDVMALIIAFVCLRISRRKSKRNGFGWVRAEVLGALVNGVFLLAMCFTISLESIGRLIHPRRISHPLQVLVVGCIGLLINVIGIGLFHGGHGHSHGGTVGHGHSHGEKSPTRSTQEVHAEKSSRTNNNNHDDGDIDSDSDGAIVDRPGRSRSRIGQDCSHNLSLLVGSGSKQHLALKLVNLDENAEIEEFTDSEAAKRKQKQADAENLNMRGVFLHIMSDAIGSVFVIITASLALFFPNALGRVNDYLDPALSLTLVTLICFSAYALVRETASIILRRPPAFLDVDDVNADVVKIRGVAAVRSTCAWTLVGNRHLATAELMDDDASYSCSTTVGATIEIDDDVVQGFIAKEVGSKKRGPWIRPPLRLEDIRLRCPDSLRIRDIRDEVLTLLCSHLNLPSYGSLRNWDSVGIQLGMNDSEIVSLRHDPRPMEAVLKRCRDRPAKDLVKALQICKRIDLLYSLRKYQRQGKLEKPIEEILGAHSVSTSFVSSSNISENSYSKGGKFIMLVHYEASPEETRNYKWLKKNLKQYATQRGFAIVDIAELDVDANLTISVEDAFVKAHQIVVTFTPSHIEAVKSRSSQCRTIIYTHDLMNQEFFTCNSINKRFRAVIFDDIQLSELPRCAPKSSRKVISTILPHCNGPQMLYSFIGSYHHAV</sequence>
<dbReference type="SUPFAM" id="SSF161111">
    <property type="entry name" value="Cation efflux protein transmembrane domain-like"/>
    <property type="match status" value="1"/>
</dbReference>
<evidence type="ECO:0000256" key="6">
    <source>
        <dbReference type="ARBA" id="ARBA00023136"/>
    </source>
</evidence>
<feature type="region of interest" description="Disordered" evidence="7">
    <location>
        <begin position="1"/>
        <end position="22"/>
    </location>
</feature>
<keyword evidence="4" id="KW-0862">Zinc</keyword>
<dbReference type="GO" id="GO:0010312">
    <property type="term" value="P:detoxification of zinc ion"/>
    <property type="evidence" value="ECO:0007669"/>
    <property type="project" value="TreeGrafter"/>
</dbReference>
<evidence type="ECO:0000259" key="9">
    <source>
        <dbReference type="Pfam" id="PF01545"/>
    </source>
</evidence>
<feature type="compositionally biased region" description="Basic and acidic residues" evidence="7">
    <location>
        <begin position="8"/>
        <end position="22"/>
    </location>
</feature>
<evidence type="ECO:0000256" key="4">
    <source>
        <dbReference type="ARBA" id="ARBA00022833"/>
    </source>
</evidence>
<evidence type="ECO:0000256" key="2">
    <source>
        <dbReference type="ARBA" id="ARBA00008873"/>
    </source>
</evidence>
<dbReference type="InterPro" id="IPR058533">
    <property type="entry name" value="Cation_efflux_TM"/>
</dbReference>
<dbReference type="InterPro" id="IPR027469">
    <property type="entry name" value="Cation_efflux_TMD_sf"/>
</dbReference>
<keyword evidence="11" id="KW-1185">Reference proteome</keyword>
<keyword evidence="3 8" id="KW-0812">Transmembrane</keyword>
<gene>
    <name evidence="10" type="ORF">CYNAS_LOCUS16370</name>
</gene>
<evidence type="ECO:0000313" key="11">
    <source>
        <dbReference type="Proteomes" id="UP001176961"/>
    </source>
</evidence>
<proteinExistence type="inferred from homology"/>
<dbReference type="CDD" id="cd01670">
    <property type="entry name" value="Death"/>
    <property type="match status" value="1"/>
</dbReference>
<dbReference type="InterPro" id="IPR002524">
    <property type="entry name" value="Cation_efflux"/>
</dbReference>
<protein>
    <recommendedName>
        <fullName evidence="9">Cation efflux protein transmembrane domain-containing protein</fullName>
    </recommendedName>
</protein>
<comment type="subcellular location">
    <subcellularLocation>
        <location evidence="1">Membrane</location>
        <topology evidence="1">Multi-pass membrane protein</topology>
    </subcellularLocation>
</comment>
<dbReference type="InterPro" id="IPR011029">
    <property type="entry name" value="DEATH-like_dom_sf"/>
</dbReference>
<evidence type="ECO:0000313" key="10">
    <source>
        <dbReference type="EMBL" id="CAJ0604387.1"/>
    </source>
</evidence>
<evidence type="ECO:0000256" key="3">
    <source>
        <dbReference type="ARBA" id="ARBA00022692"/>
    </source>
</evidence>
<evidence type="ECO:0000256" key="1">
    <source>
        <dbReference type="ARBA" id="ARBA00004141"/>
    </source>
</evidence>
<dbReference type="PANTHER" id="PTHR45820">
    <property type="entry name" value="FI23527P1"/>
    <property type="match status" value="1"/>
</dbReference>
<keyword evidence="5 8" id="KW-1133">Transmembrane helix</keyword>
<dbReference type="Gene3D" id="1.10.533.10">
    <property type="entry name" value="Death Domain, Fas"/>
    <property type="match status" value="1"/>
</dbReference>
<dbReference type="EMBL" id="CATQJL010000305">
    <property type="protein sequence ID" value="CAJ0604387.1"/>
    <property type="molecule type" value="Genomic_DNA"/>
</dbReference>